<evidence type="ECO:0008006" key="3">
    <source>
        <dbReference type="Google" id="ProtNLM"/>
    </source>
</evidence>
<accession>A0AAU9MEP1</accession>
<keyword evidence="2" id="KW-1185">Reference proteome</keyword>
<gene>
    <name evidence="1" type="ORF">LVIROSA_LOCUS11455</name>
</gene>
<comment type="caution">
    <text evidence="1">The sequence shown here is derived from an EMBL/GenBank/DDBJ whole genome shotgun (WGS) entry which is preliminary data.</text>
</comment>
<organism evidence="1 2">
    <name type="scientific">Lactuca virosa</name>
    <dbReference type="NCBI Taxonomy" id="75947"/>
    <lineage>
        <taxon>Eukaryota</taxon>
        <taxon>Viridiplantae</taxon>
        <taxon>Streptophyta</taxon>
        <taxon>Embryophyta</taxon>
        <taxon>Tracheophyta</taxon>
        <taxon>Spermatophyta</taxon>
        <taxon>Magnoliopsida</taxon>
        <taxon>eudicotyledons</taxon>
        <taxon>Gunneridae</taxon>
        <taxon>Pentapetalae</taxon>
        <taxon>asterids</taxon>
        <taxon>campanulids</taxon>
        <taxon>Asterales</taxon>
        <taxon>Asteraceae</taxon>
        <taxon>Cichorioideae</taxon>
        <taxon>Cichorieae</taxon>
        <taxon>Lactucinae</taxon>
        <taxon>Lactuca</taxon>
    </lineage>
</organism>
<dbReference type="EMBL" id="CAKMRJ010001448">
    <property type="protein sequence ID" value="CAH1424232.1"/>
    <property type="molecule type" value="Genomic_DNA"/>
</dbReference>
<sequence>MNSSYLVARLNCQSNGLHNILVFNLAAFVEAIGGSGVDYTVRFCSSVRTFPKIRPGGRLRSTDRLVSPNVDFMADFYGERNGFLGIWRNNAEIMKVWIVDVFGLNIPTSGDHNLVVNTYIRDLIVTAGGKTLYNITDLQMGPHPNVTPTFTKYGYMLLINTNGTILWKTPFTTIIPPGKYL</sequence>
<reference evidence="1 2" key="1">
    <citation type="submission" date="2022-01" db="EMBL/GenBank/DDBJ databases">
        <authorList>
            <person name="Xiong W."/>
            <person name="Schranz E."/>
        </authorList>
    </citation>
    <scope>NUCLEOTIDE SEQUENCE [LARGE SCALE GENOMIC DNA]</scope>
</reference>
<name>A0AAU9MEP1_9ASTR</name>
<evidence type="ECO:0000313" key="1">
    <source>
        <dbReference type="EMBL" id="CAH1424232.1"/>
    </source>
</evidence>
<evidence type="ECO:0000313" key="2">
    <source>
        <dbReference type="Proteomes" id="UP001157418"/>
    </source>
</evidence>
<dbReference type="AlphaFoldDB" id="A0AAU9MEP1"/>
<protein>
    <recommendedName>
        <fullName evidence="3">Bulb-type lectin domain-containing protein</fullName>
    </recommendedName>
</protein>
<dbReference type="Proteomes" id="UP001157418">
    <property type="component" value="Unassembled WGS sequence"/>
</dbReference>
<proteinExistence type="predicted"/>